<dbReference type="Gene3D" id="2.60.40.790">
    <property type="match status" value="1"/>
</dbReference>
<dbReference type="Pfam" id="PF00011">
    <property type="entry name" value="HSP20"/>
    <property type="match status" value="1"/>
</dbReference>
<reference evidence="3" key="1">
    <citation type="submission" date="2020-04" db="EMBL/GenBank/DDBJ databases">
        <authorList>
            <person name="Chiriac C."/>
            <person name="Salcher M."/>
            <person name="Ghai R."/>
            <person name="Kavagutti S V."/>
        </authorList>
    </citation>
    <scope>NUCLEOTIDE SEQUENCE</scope>
</reference>
<sequence length="184" mass="20658">MSYVQFPEVPDPRRPWGEIKDPYKKDKEKWGLEPAPKPVTIETLFPNLGRWSIGFDPVFDTLKALAKEKTATSYPPYNISRNGEVYYIDVALAGFSKDEIDVTVVDRTLTVSTKADAKIPTDSQIKKSGTEVLYQGIAKRAFKLNFALSEYIVVKQASMEDGTLLIVCENQVPEALLPKTIDIQ</sequence>
<evidence type="ECO:0000256" key="1">
    <source>
        <dbReference type="SAM" id="MobiDB-lite"/>
    </source>
</evidence>
<feature type="domain" description="SHSP" evidence="2">
    <location>
        <begin position="68"/>
        <end position="184"/>
    </location>
</feature>
<name>A0A6J5L3S0_9CAUD</name>
<proteinExistence type="predicted"/>
<evidence type="ECO:0000259" key="2">
    <source>
        <dbReference type="PROSITE" id="PS01031"/>
    </source>
</evidence>
<dbReference type="InterPro" id="IPR008978">
    <property type="entry name" value="HSP20-like_chaperone"/>
</dbReference>
<accession>A0A6J5L3S0</accession>
<dbReference type="PROSITE" id="PS01031">
    <property type="entry name" value="SHSP"/>
    <property type="match status" value="1"/>
</dbReference>
<dbReference type="PANTHER" id="PTHR47062">
    <property type="match status" value="1"/>
</dbReference>
<gene>
    <name evidence="3" type="ORF">UFOVP111_125</name>
</gene>
<dbReference type="InterPro" id="IPR002068">
    <property type="entry name" value="A-crystallin/Hsp20_dom"/>
</dbReference>
<dbReference type="PANTHER" id="PTHR47062:SF1">
    <property type="entry name" value="SMALL HEAT SHOCK PROTEIN IBPA"/>
    <property type="match status" value="1"/>
</dbReference>
<organism evidence="3">
    <name type="scientific">uncultured Caudovirales phage</name>
    <dbReference type="NCBI Taxonomy" id="2100421"/>
    <lineage>
        <taxon>Viruses</taxon>
        <taxon>Duplodnaviria</taxon>
        <taxon>Heunggongvirae</taxon>
        <taxon>Uroviricota</taxon>
        <taxon>Caudoviricetes</taxon>
        <taxon>Peduoviridae</taxon>
        <taxon>Maltschvirus</taxon>
        <taxon>Maltschvirus maltsch</taxon>
    </lineage>
</organism>
<dbReference type="EMBL" id="LR796226">
    <property type="protein sequence ID" value="CAB4128991.1"/>
    <property type="molecule type" value="Genomic_DNA"/>
</dbReference>
<feature type="region of interest" description="Disordered" evidence="1">
    <location>
        <begin position="1"/>
        <end position="20"/>
    </location>
</feature>
<evidence type="ECO:0000313" key="3">
    <source>
        <dbReference type="EMBL" id="CAB4128991.1"/>
    </source>
</evidence>
<dbReference type="SUPFAM" id="SSF49764">
    <property type="entry name" value="HSP20-like chaperones"/>
    <property type="match status" value="1"/>
</dbReference>
<protein>
    <submittedName>
        <fullName evidence="3">IbpA Molecular chaperone (Small heat shock protein)</fullName>
    </submittedName>
</protein>
<feature type="compositionally biased region" description="Basic and acidic residues" evidence="1">
    <location>
        <begin position="10"/>
        <end position="20"/>
    </location>
</feature>
<keyword evidence="3" id="KW-0346">Stress response</keyword>